<dbReference type="Proteomes" id="UP000198901">
    <property type="component" value="Unassembled WGS sequence"/>
</dbReference>
<dbReference type="InterPro" id="IPR017871">
    <property type="entry name" value="ABC_transporter-like_CS"/>
</dbReference>
<organism evidence="6 7">
    <name type="scientific">Siphonobacter aquaeclarae</name>
    <dbReference type="NCBI Taxonomy" id="563176"/>
    <lineage>
        <taxon>Bacteria</taxon>
        <taxon>Pseudomonadati</taxon>
        <taxon>Bacteroidota</taxon>
        <taxon>Cytophagia</taxon>
        <taxon>Cytophagales</taxon>
        <taxon>Cytophagaceae</taxon>
        <taxon>Siphonobacter</taxon>
    </lineage>
</organism>
<reference evidence="6 7" key="1">
    <citation type="submission" date="2016-10" db="EMBL/GenBank/DDBJ databases">
        <authorList>
            <person name="de Groot N.N."/>
        </authorList>
    </citation>
    <scope>NUCLEOTIDE SEQUENCE [LARGE SCALE GENOMIC DNA]</scope>
    <source>
        <strain evidence="6 7">DSM 21668</strain>
    </source>
</reference>
<dbReference type="InterPro" id="IPR027417">
    <property type="entry name" value="P-loop_NTPase"/>
</dbReference>
<protein>
    <submittedName>
        <fullName evidence="6">ABC-2 type transport system ATP-binding protein</fullName>
    </submittedName>
</protein>
<name>A0A1G9IY62_9BACT</name>
<proteinExistence type="inferred from homology"/>
<evidence type="ECO:0000259" key="5">
    <source>
        <dbReference type="PROSITE" id="PS50893"/>
    </source>
</evidence>
<dbReference type="SUPFAM" id="SSF52540">
    <property type="entry name" value="P-loop containing nucleoside triphosphate hydrolases"/>
    <property type="match status" value="1"/>
</dbReference>
<evidence type="ECO:0000256" key="4">
    <source>
        <dbReference type="ARBA" id="ARBA00022840"/>
    </source>
</evidence>
<dbReference type="AlphaFoldDB" id="A0A1G9IY62"/>
<dbReference type="GO" id="GO:0016887">
    <property type="term" value="F:ATP hydrolysis activity"/>
    <property type="evidence" value="ECO:0007669"/>
    <property type="project" value="InterPro"/>
</dbReference>
<dbReference type="InterPro" id="IPR003439">
    <property type="entry name" value="ABC_transporter-like_ATP-bd"/>
</dbReference>
<dbReference type="GO" id="GO:0005524">
    <property type="term" value="F:ATP binding"/>
    <property type="evidence" value="ECO:0007669"/>
    <property type="project" value="UniProtKB-KW"/>
</dbReference>
<dbReference type="PROSITE" id="PS00211">
    <property type="entry name" value="ABC_TRANSPORTER_1"/>
    <property type="match status" value="1"/>
</dbReference>
<dbReference type="OrthoDB" id="9808363at2"/>
<dbReference type="STRING" id="563176.SAMN04488090_0667"/>
<dbReference type="EMBL" id="FNGS01000001">
    <property type="protein sequence ID" value="SDL30031.1"/>
    <property type="molecule type" value="Genomic_DNA"/>
</dbReference>
<dbReference type="Gene3D" id="3.40.50.300">
    <property type="entry name" value="P-loop containing nucleotide triphosphate hydrolases"/>
    <property type="match status" value="1"/>
</dbReference>
<comment type="similarity">
    <text evidence="1">Belongs to the ABC transporter superfamily.</text>
</comment>
<keyword evidence="2" id="KW-0813">Transport</keyword>
<sequence length="306" mass="34274">MTPIIQISQLSHCFGKQQVLHDLSLEIPSGSLFGFLGPNGSGKTTTIRLLLGLLKSQNNAIRIFGQDIRSCRESILRRTGALIESPALYLHLSAHDNLEIIRSARQSDKRQLAEVLEIVGLSGQARQKTGEYSLGMRQRLGIAMAMIGNPELLILDEPTNGLDPAGIRQIRELLLALCQHHGKTVFVSSHLLDEIEKTVSHLAILHDGRLLFQGSLAQLHEQQPLQLAIETDNNLHAAEILRNANFRIPEITQDRLFVAVAEKHQIDRINRLLLEEGLCVYELNRKQRTLEEVFFSMTADPSRINL</sequence>
<keyword evidence="3" id="KW-0547">Nucleotide-binding</keyword>
<dbReference type="PANTHER" id="PTHR43335">
    <property type="entry name" value="ABC TRANSPORTER, ATP-BINDING PROTEIN"/>
    <property type="match status" value="1"/>
</dbReference>
<keyword evidence="7" id="KW-1185">Reference proteome</keyword>
<evidence type="ECO:0000256" key="3">
    <source>
        <dbReference type="ARBA" id="ARBA00022741"/>
    </source>
</evidence>
<gene>
    <name evidence="6" type="ORF">SAMN04488090_0667</name>
</gene>
<evidence type="ECO:0000256" key="2">
    <source>
        <dbReference type="ARBA" id="ARBA00022448"/>
    </source>
</evidence>
<feature type="domain" description="ABC transporter" evidence="5">
    <location>
        <begin position="5"/>
        <end position="232"/>
    </location>
</feature>
<keyword evidence="4 6" id="KW-0067">ATP-binding</keyword>
<dbReference type="Pfam" id="PF00005">
    <property type="entry name" value="ABC_tran"/>
    <property type="match status" value="1"/>
</dbReference>
<accession>A0A1G9IY62</accession>
<dbReference type="InterPro" id="IPR003593">
    <property type="entry name" value="AAA+_ATPase"/>
</dbReference>
<dbReference type="RefSeq" id="WP_093197647.1">
    <property type="nucleotide sequence ID" value="NZ_FNGS01000001.1"/>
</dbReference>
<evidence type="ECO:0000313" key="7">
    <source>
        <dbReference type="Proteomes" id="UP000198901"/>
    </source>
</evidence>
<dbReference type="PROSITE" id="PS50893">
    <property type="entry name" value="ABC_TRANSPORTER_2"/>
    <property type="match status" value="1"/>
</dbReference>
<evidence type="ECO:0000313" key="6">
    <source>
        <dbReference type="EMBL" id="SDL30031.1"/>
    </source>
</evidence>
<dbReference type="PANTHER" id="PTHR43335:SF4">
    <property type="entry name" value="ABC TRANSPORTER, ATP-BINDING PROTEIN"/>
    <property type="match status" value="1"/>
</dbReference>
<evidence type="ECO:0000256" key="1">
    <source>
        <dbReference type="ARBA" id="ARBA00005417"/>
    </source>
</evidence>
<dbReference type="SMART" id="SM00382">
    <property type="entry name" value="AAA"/>
    <property type="match status" value="1"/>
</dbReference>